<dbReference type="AlphaFoldDB" id="A0AAD0YM33"/>
<dbReference type="Proteomes" id="UP000278288">
    <property type="component" value="Chromosome"/>
</dbReference>
<dbReference type="RefSeq" id="WP_123857633.1">
    <property type="nucleotide sequence ID" value="NZ_CP033923.1"/>
</dbReference>
<name>A0AAD0YM33_CHRNA</name>
<accession>A0AAD0YM33</accession>
<evidence type="ECO:0000313" key="2">
    <source>
        <dbReference type="EMBL" id="AZA90928.1"/>
    </source>
</evidence>
<evidence type="ECO:0000256" key="1">
    <source>
        <dbReference type="SAM" id="MobiDB-lite"/>
    </source>
</evidence>
<evidence type="ECO:0008006" key="4">
    <source>
        <dbReference type="Google" id="ProtNLM"/>
    </source>
</evidence>
<sequence length="531" mass="61944">MSTTDFKLTKAFEKMLQDYDEHCKGIKQSTGSGLNPNETPTERRKQRLEWEKDYITWFEEFFPHYAKVKCAWYHKKLADLIIKNPVCDVLAEIYRSGAKSVHIDLGIPLYLYVTGQLKFMLLFGQTDKKAKKLISDIQGEFCYNQKFVHYYGKKFKYGDWSDGDFTTTDGAKFMTSTPGQSPRGLREGSSRPDYIVFDDVDTRQRVNNDDLSTKLFDFAWEDAKGTFDEGSPYRRFVVANNNFHKNTLINQLKEEFKVITKKLKEAGLKSTFFTLTVPAVKDLTTFEPNWPEKTSAEYWKLKYLSTPYRSFMREYMHVHIVEGKIFKNEWIQYKQRLQFRAYDALVFYGDLSYKDEGDFKAMIFAGKIGREFHILNSFVRQTSRYNTALWLYEYVKDNNLLSYNISYYIEGLFAQDEFVSDFDAVGDELGWYIPVVADEKSKAGKFDRIESMQGYFQRGNIWFNEKNKGSTDNYELVNQLLAFSRGSGAHDDGPDAFQSALSKLNVAAAQNKIPPRTTSRKELQDRNPNRY</sequence>
<gene>
    <name evidence="2" type="ORF">EG343_09915</name>
</gene>
<reference evidence="2 3" key="1">
    <citation type="submission" date="2018-11" db="EMBL/GenBank/DDBJ databases">
        <title>Proposal to divide the Flavobacteriaceae and reorganize its genera based on Amino Acid Identity values calculated from whole genome sequences.</title>
        <authorList>
            <person name="Nicholson A.C."/>
            <person name="Gulvik C.A."/>
            <person name="Whitney A.M."/>
            <person name="Humrighouse B.W."/>
            <person name="Bell M."/>
            <person name="Holmes B."/>
            <person name="Steigerwalt A.G."/>
            <person name="Villarma A."/>
            <person name="Sheth M."/>
            <person name="Batra D."/>
            <person name="Pryor J."/>
            <person name="Bernardet J.-F."/>
            <person name="Hugo C."/>
            <person name="Kampfer P."/>
            <person name="Newman J."/>
            <person name="McQuiston J.R."/>
        </authorList>
    </citation>
    <scope>NUCLEOTIDE SEQUENCE [LARGE SCALE GENOMIC DNA]</scope>
    <source>
        <strain evidence="2 3">G0041</strain>
    </source>
</reference>
<dbReference type="EMBL" id="CP033923">
    <property type="protein sequence ID" value="AZA90928.1"/>
    <property type="molecule type" value="Genomic_DNA"/>
</dbReference>
<protein>
    <recommendedName>
        <fullName evidence="4">Phage terminase large subunit-like protein</fullName>
    </recommendedName>
</protein>
<feature type="region of interest" description="Disordered" evidence="1">
    <location>
        <begin position="511"/>
        <end position="531"/>
    </location>
</feature>
<evidence type="ECO:0000313" key="3">
    <source>
        <dbReference type="Proteomes" id="UP000278288"/>
    </source>
</evidence>
<proteinExistence type="predicted"/>
<dbReference type="Gene3D" id="3.40.50.300">
    <property type="entry name" value="P-loop containing nucleotide triphosphate hydrolases"/>
    <property type="match status" value="1"/>
</dbReference>
<feature type="compositionally biased region" description="Basic and acidic residues" evidence="1">
    <location>
        <begin position="519"/>
        <end position="531"/>
    </location>
</feature>
<keyword evidence="3" id="KW-1185">Reference proteome</keyword>
<dbReference type="KEGG" id="cnk:EG343_09915"/>
<dbReference type="InterPro" id="IPR027417">
    <property type="entry name" value="P-loop_NTPase"/>
</dbReference>
<organism evidence="2 3">
    <name type="scientific">Chryseobacterium nakagawai</name>
    <dbReference type="NCBI Taxonomy" id="1241982"/>
    <lineage>
        <taxon>Bacteria</taxon>
        <taxon>Pseudomonadati</taxon>
        <taxon>Bacteroidota</taxon>
        <taxon>Flavobacteriia</taxon>
        <taxon>Flavobacteriales</taxon>
        <taxon>Weeksellaceae</taxon>
        <taxon>Chryseobacterium group</taxon>
        <taxon>Chryseobacterium</taxon>
    </lineage>
</organism>